<feature type="binding site" evidence="7">
    <location>
        <position position="109"/>
    </location>
    <ligand>
        <name>Zn(2+)</name>
        <dbReference type="ChEBI" id="CHEBI:29105"/>
        <note>catalytic</note>
    </ligand>
</feature>
<dbReference type="GO" id="GO:0004521">
    <property type="term" value="F:RNA endonuclease activity"/>
    <property type="evidence" value="ECO:0007669"/>
    <property type="project" value="UniProtKB-UniRule"/>
</dbReference>
<comment type="cofactor">
    <cofactor evidence="7">
        <name>Zn(2+)</name>
        <dbReference type="ChEBI" id="CHEBI:29105"/>
    </cofactor>
    <text evidence="7">Binds 1 zinc ion.</text>
</comment>
<keyword evidence="4 7" id="KW-0255">Endonuclease</keyword>
<keyword evidence="2 7" id="KW-0540">Nuclease</keyword>
<evidence type="ECO:0000313" key="8">
    <source>
        <dbReference type="EMBL" id="CEN56386.1"/>
    </source>
</evidence>
<evidence type="ECO:0000256" key="2">
    <source>
        <dbReference type="ARBA" id="ARBA00022722"/>
    </source>
</evidence>
<dbReference type="HAMAP" id="MF_00009">
    <property type="entry name" value="Endoribonucl_YbeY"/>
    <property type="match status" value="1"/>
</dbReference>
<dbReference type="PANTHER" id="PTHR46986">
    <property type="entry name" value="ENDORIBONUCLEASE YBEY, CHLOROPLASTIC"/>
    <property type="match status" value="1"/>
</dbReference>
<dbReference type="RefSeq" id="WP_045751489.1">
    <property type="nucleotide sequence ID" value="NZ_LN794158.1"/>
</dbReference>
<dbReference type="AlphaFoldDB" id="A0A0B7IVN6"/>
<evidence type="ECO:0000256" key="7">
    <source>
        <dbReference type="HAMAP-Rule" id="MF_00009"/>
    </source>
</evidence>
<organism evidence="8 9">
    <name type="scientific">Candidatus Methylopumilus turicensis</name>
    <dbReference type="NCBI Taxonomy" id="1581680"/>
    <lineage>
        <taxon>Bacteria</taxon>
        <taxon>Pseudomonadati</taxon>
        <taxon>Pseudomonadota</taxon>
        <taxon>Betaproteobacteria</taxon>
        <taxon>Nitrosomonadales</taxon>
        <taxon>Methylophilaceae</taxon>
        <taxon>Candidatus Methylopumilus</taxon>
    </lineage>
</organism>
<gene>
    <name evidence="7 8" type="primary">ybeY</name>
    <name evidence="8" type="ORF">BN1209_1348</name>
</gene>
<dbReference type="Proteomes" id="UP000056322">
    <property type="component" value="Chromosome 1"/>
</dbReference>
<sequence length="155" mass="17288">MSKHPILSMDVQYASELTGLPTATQFKRWARNTIRVDSEITLRIVDEAEGLDLNNAYRQKDYATNVLTFPLAEEPFIMADIVICAPVVAKEAKEQGKTLEAHFAHLTAHGVLHAHGYDHEVAEQAELMESIETQILTKLGYSDPYSDAAPYADNE</sequence>
<dbReference type="HOGENOM" id="CLU_106710_0_1_4"/>
<dbReference type="PANTHER" id="PTHR46986:SF1">
    <property type="entry name" value="ENDORIBONUCLEASE YBEY, CHLOROPLASTIC"/>
    <property type="match status" value="1"/>
</dbReference>
<dbReference type="STRING" id="1581680.BN1209_1348"/>
<dbReference type="SUPFAM" id="SSF55486">
    <property type="entry name" value="Metalloproteases ('zincins'), catalytic domain"/>
    <property type="match status" value="1"/>
</dbReference>
<keyword evidence="3 7" id="KW-0479">Metal-binding</keyword>
<keyword evidence="7" id="KW-0963">Cytoplasm</keyword>
<evidence type="ECO:0000256" key="3">
    <source>
        <dbReference type="ARBA" id="ARBA00022723"/>
    </source>
</evidence>
<dbReference type="GO" id="GO:0004222">
    <property type="term" value="F:metalloendopeptidase activity"/>
    <property type="evidence" value="ECO:0007669"/>
    <property type="project" value="InterPro"/>
</dbReference>
<dbReference type="InterPro" id="IPR023091">
    <property type="entry name" value="MetalPrtase_cat_dom_sf_prd"/>
</dbReference>
<dbReference type="Gene3D" id="3.40.390.30">
    <property type="entry name" value="Metalloproteases ('zincins'), catalytic domain"/>
    <property type="match status" value="1"/>
</dbReference>
<evidence type="ECO:0000256" key="6">
    <source>
        <dbReference type="ARBA" id="ARBA00022833"/>
    </source>
</evidence>
<feature type="binding site" evidence="7">
    <location>
        <position position="113"/>
    </location>
    <ligand>
        <name>Zn(2+)</name>
        <dbReference type="ChEBI" id="CHEBI:29105"/>
        <note>catalytic</note>
    </ligand>
</feature>
<keyword evidence="7" id="KW-0690">Ribosome biogenesis</keyword>
<dbReference type="KEGG" id="mbac:BN1209_1348"/>
<dbReference type="EC" id="3.1.-.-" evidence="7"/>
<dbReference type="Pfam" id="PF02130">
    <property type="entry name" value="YbeY"/>
    <property type="match status" value="1"/>
</dbReference>
<dbReference type="GO" id="GO:0006364">
    <property type="term" value="P:rRNA processing"/>
    <property type="evidence" value="ECO:0007669"/>
    <property type="project" value="UniProtKB-UniRule"/>
</dbReference>
<comment type="subcellular location">
    <subcellularLocation>
        <location evidence="7">Cytoplasm</location>
    </subcellularLocation>
</comment>
<keyword evidence="5 7" id="KW-0378">Hydrolase</keyword>
<dbReference type="GO" id="GO:0008270">
    <property type="term" value="F:zinc ion binding"/>
    <property type="evidence" value="ECO:0007669"/>
    <property type="project" value="UniProtKB-UniRule"/>
</dbReference>
<keyword evidence="7" id="KW-0698">rRNA processing</keyword>
<dbReference type="NCBIfam" id="TIGR00043">
    <property type="entry name" value="rRNA maturation RNase YbeY"/>
    <property type="match status" value="1"/>
</dbReference>
<dbReference type="InterPro" id="IPR002036">
    <property type="entry name" value="YbeY"/>
</dbReference>
<comment type="similarity">
    <text evidence="1 7">Belongs to the endoribonuclease YbeY family.</text>
</comment>
<evidence type="ECO:0000256" key="5">
    <source>
        <dbReference type="ARBA" id="ARBA00022801"/>
    </source>
</evidence>
<evidence type="ECO:0000256" key="4">
    <source>
        <dbReference type="ARBA" id="ARBA00022759"/>
    </source>
</evidence>
<comment type="function">
    <text evidence="7">Single strand-specific metallo-endoribonuclease involved in late-stage 70S ribosome quality control and in maturation of the 3' terminus of the 16S rRNA.</text>
</comment>
<dbReference type="GO" id="GO:0005737">
    <property type="term" value="C:cytoplasm"/>
    <property type="evidence" value="ECO:0007669"/>
    <property type="project" value="UniProtKB-SubCell"/>
</dbReference>
<evidence type="ECO:0000256" key="1">
    <source>
        <dbReference type="ARBA" id="ARBA00010875"/>
    </source>
</evidence>
<name>A0A0B7IVN6_9PROT</name>
<reference evidence="9" key="1">
    <citation type="submission" date="2014-12" db="EMBL/GenBank/DDBJ databases">
        <authorList>
            <person name="Salcher M.M."/>
        </authorList>
    </citation>
    <scope>NUCLEOTIDE SEQUENCE [LARGE SCALE GENOMIC DNA]</scope>
    <source>
        <strain evidence="9">MMS-10A-171</strain>
    </source>
</reference>
<evidence type="ECO:0000313" key="9">
    <source>
        <dbReference type="Proteomes" id="UP000056322"/>
    </source>
</evidence>
<protein>
    <recommendedName>
        <fullName evidence="7">Endoribonuclease YbeY</fullName>
        <ecNumber evidence="7">3.1.-.-</ecNumber>
    </recommendedName>
</protein>
<feature type="binding site" evidence="7">
    <location>
        <position position="119"/>
    </location>
    <ligand>
        <name>Zn(2+)</name>
        <dbReference type="ChEBI" id="CHEBI:29105"/>
        <note>catalytic</note>
    </ligand>
</feature>
<dbReference type="EMBL" id="LN794158">
    <property type="protein sequence ID" value="CEN56386.1"/>
    <property type="molecule type" value="Genomic_DNA"/>
</dbReference>
<keyword evidence="6 7" id="KW-0862">Zinc</keyword>
<accession>A0A0B7IVN6</accession>
<proteinExistence type="inferred from homology"/>
<keyword evidence="9" id="KW-1185">Reference proteome</keyword>